<dbReference type="EMBL" id="VSSQ01117647">
    <property type="protein sequence ID" value="MPN51986.1"/>
    <property type="molecule type" value="Genomic_DNA"/>
</dbReference>
<evidence type="ECO:0000313" key="1">
    <source>
        <dbReference type="EMBL" id="MPN51986.1"/>
    </source>
</evidence>
<protein>
    <submittedName>
        <fullName evidence="1">Uncharacterized protein</fullName>
    </submittedName>
</protein>
<gene>
    <name evidence="1" type="ORF">SDC9_199638</name>
</gene>
<comment type="caution">
    <text evidence="1">The sequence shown here is derived from an EMBL/GenBank/DDBJ whole genome shotgun (WGS) entry which is preliminary data.</text>
</comment>
<name>A0A645ILS5_9ZZZZ</name>
<sequence>MSIFCSQSEGTLSQFVSKAFSVCGCFYQVNKRVCVSKLEIMAGLFLVYGAHFVKIHGRGDRTSHCYRIKAKLVADEVGLVDGVNVIDAAVRAE</sequence>
<reference evidence="1" key="1">
    <citation type="submission" date="2019-08" db="EMBL/GenBank/DDBJ databases">
        <authorList>
            <person name="Kucharzyk K."/>
            <person name="Murdoch R.W."/>
            <person name="Higgins S."/>
            <person name="Loffler F."/>
        </authorList>
    </citation>
    <scope>NUCLEOTIDE SEQUENCE</scope>
</reference>
<proteinExistence type="predicted"/>
<dbReference type="AlphaFoldDB" id="A0A645ILS5"/>
<accession>A0A645ILS5</accession>
<organism evidence="1">
    <name type="scientific">bioreactor metagenome</name>
    <dbReference type="NCBI Taxonomy" id="1076179"/>
    <lineage>
        <taxon>unclassified sequences</taxon>
        <taxon>metagenomes</taxon>
        <taxon>ecological metagenomes</taxon>
    </lineage>
</organism>